<organism evidence="3 4">
    <name type="scientific">Rhodofomes roseus</name>
    <dbReference type="NCBI Taxonomy" id="34475"/>
    <lineage>
        <taxon>Eukaryota</taxon>
        <taxon>Fungi</taxon>
        <taxon>Dikarya</taxon>
        <taxon>Basidiomycota</taxon>
        <taxon>Agaricomycotina</taxon>
        <taxon>Agaricomycetes</taxon>
        <taxon>Polyporales</taxon>
        <taxon>Rhodofomes</taxon>
    </lineage>
</organism>
<dbReference type="STRING" id="34475.A0A4Y9YAR4"/>
<comment type="caution">
    <text evidence="3">The sequence shown here is derived from an EMBL/GenBank/DDBJ whole genome shotgun (WGS) entry which is preliminary data.</text>
</comment>
<feature type="domain" description="Aminotransferase class V" evidence="2">
    <location>
        <begin position="179"/>
        <end position="262"/>
    </location>
</feature>
<reference evidence="3 4" key="1">
    <citation type="submission" date="2019-01" db="EMBL/GenBank/DDBJ databases">
        <title>Genome sequencing of the rare red list fungi Fomitopsis rosea.</title>
        <authorList>
            <person name="Buettner E."/>
            <person name="Kellner H."/>
        </authorList>
    </citation>
    <scope>NUCLEOTIDE SEQUENCE [LARGE SCALE GENOMIC DNA]</scope>
    <source>
        <strain evidence="3 4">DSM 105464</strain>
    </source>
</reference>
<evidence type="ECO:0000313" key="4">
    <source>
        <dbReference type="Proteomes" id="UP000298390"/>
    </source>
</evidence>
<evidence type="ECO:0000313" key="3">
    <source>
        <dbReference type="EMBL" id="TFY59312.1"/>
    </source>
</evidence>
<dbReference type="AlphaFoldDB" id="A0A4Y9YAR4"/>
<keyword evidence="1" id="KW-0663">Pyridoxal phosphate</keyword>
<sequence>MIEVANAINAEDPGERWWTYDANEKPPPFGHAVKSFWGFDPEKHAANVIGADQEEVVLAPNALHAITTVFANFEWKQGDVIIGANTAYIAVSRYIQYLSDRSEQPRPDVHTIDYAFPLTAEQILDKFRSKIQEVKELYHEVSFNDIPPSSYPQSDLRVEDKKNKLVIVLDSITPMPSVALPWKEMVKICREEGAWSIVDGAQSIGQEARPLLDFFISNCHKWFYAKRGCALLYVPKRNQYIIRSSIPTSAQYIARNDLDCVDAKRRSSNFVDQHAWTATIDLVPQLSVTPGGEEVINAYCHQLAIAGGKGLAEILGTEVLDVTGELTRNMITAACFFYKGRWWCRCSAQVYNELADFEYIGRALKKICKDIEEPML</sequence>
<name>A0A4Y9YAR4_9APHY</name>
<dbReference type="InterPro" id="IPR000192">
    <property type="entry name" value="Aminotrans_V_dom"/>
</dbReference>
<dbReference type="Pfam" id="PF00266">
    <property type="entry name" value="Aminotran_5"/>
    <property type="match status" value="1"/>
</dbReference>
<protein>
    <recommendedName>
        <fullName evidence="2">Aminotransferase class V domain-containing protein</fullName>
    </recommendedName>
</protein>
<gene>
    <name evidence="3" type="ORF">EVJ58_g5855</name>
</gene>
<evidence type="ECO:0000259" key="2">
    <source>
        <dbReference type="Pfam" id="PF00266"/>
    </source>
</evidence>
<dbReference type="Gene3D" id="3.40.640.10">
    <property type="entry name" value="Type I PLP-dependent aspartate aminotransferase-like (Major domain)"/>
    <property type="match status" value="1"/>
</dbReference>
<dbReference type="EMBL" id="SEKV01000310">
    <property type="protein sequence ID" value="TFY59312.1"/>
    <property type="molecule type" value="Genomic_DNA"/>
</dbReference>
<dbReference type="InterPro" id="IPR015421">
    <property type="entry name" value="PyrdxlP-dep_Trfase_major"/>
</dbReference>
<dbReference type="Proteomes" id="UP000298390">
    <property type="component" value="Unassembled WGS sequence"/>
</dbReference>
<dbReference type="PANTHER" id="PTHR43092">
    <property type="entry name" value="L-CYSTEINE DESULFHYDRASE"/>
    <property type="match status" value="1"/>
</dbReference>
<dbReference type="PANTHER" id="PTHR43092:SF2">
    <property type="entry name" value="HERCYNYLCYSTEINE SULFOXIDE LYASE"/>
    <property type="match status" value="1"/>
</dbReference>
<dbReference type="InterPro" id="IPR015424">
    <property type="entry name" value="PyrdxlP-dep_Trfase"/>
</dbReference>
<evidence type="ECO:0000256" key="1">
    <source>
        <dbReference type="ARBA" id="ARBA00022898"/>
    </source>
</evidence>
<dbReference type="SUPFAM" id="SSF53383">
    <property type="entry name" value="PLP-dependent transferases"/>
    <property type="match status" value="1"/>
</dbReference>
<proteinExistence type="predicted"/>
<accession>A0A4Y9YAR4</accession>